<proteinExistence type="predicted"/>
<evidence type="ECO:0000256" key="1">
    <source>
        <dbReference type="SAM" id="MobiDB-lite"/>
    </source>
</evidence>
<dbReference type="AlphaFoldDB" id="A0A2T2NLQ0"/>
<name>A0A2T2NLQ0_CORCC</name>
<reference evidence="2 3" key="1">
    <citation type="journal article" date="2018" name="Front. Microbiol.">
        <title>Genome-Wide Analysis of Corynespora cassiicola Leaf Fall Disease Putative Effectors.</title>
        <authorList>
            <person name="Lopez D."/>
            <person name="Ribeiro S."/>
            <person name="Label P."/>
            <person name="Fumanal B."/>
            <person name="Venisse J.S."/>
            <person name="Kohler A."/>
            <person name="de Oliveira R.R."/>
            <person name="Labutti K."/>
            <person name="Lipzen A."/>
            <person name="Lail K."/>
            <person name="Bauer D."/>
            <person name="Ohm R.A."/>
            <person name="Barry K.W."/>
            <person name="Spatafora J."/>
            <person name="Grigoriev I.V."/>
            <person name="Martin F.M."/>
            <person name="Pujade-Renaud V."/>
        </authorList>
    </citation>
    <scope>NUCLEOTIDE SEQUENCE [LARGE SCALE GENOMIC DNA]</scope>
    <source>
        <strain evidence="2 3">Philippines</strain>
    </source>
</reference>
<sequence length="214" mass="23583">MAHGPRPTARLGRRSGDSSSSSSSKACKAFAPPSGFRLSPEKKRSTAVSCCPRPARQLHRRPTQSRRLLCLSPRPGDKWPDTATWRVSLTVRRLPTCDVHCHPTPDHHLRRAIVARPSIPGTSPALLPSCPSALRCRTLHHRMPERTIVPSCLCAARVSVRHFTLLRGAPWPVAQIPYLYPRAVCVVATLHGRRPLAPLCPPLSVMSNPQVHRG</sequence>
<organism evidence="2 3">
    <name type="scientific">Corynespora cassiicola Philippines</name>
    <dbReference type="NCBI Taxonomy" id="1448308"/>
    <lineage>
        <taxon>Eukaryota</taxon>
        <taxon>Fungi</taxon>
        <taxon>Dikarya</taxon>
        <taxon>Ascomycota</taxon>
        <taxon>Pezizomycotina</taxon>
        <taxon>Dothideomycetes</taxon>
        <taxon>Pleosporomycetidae</taxon>
        <taxon>Pleosporales</taxon>
        <taxon>Corynesporascaceae</taxon>
        <taxon>Corynespora</taxon>
    </lineage>
</organism>
<protein>
    <submittedName>
        <fullName evidence="2">Uncharacterized protein</fullName>
    </submittedName>
</protein>
<dbReference type="Proteomes" id="UP000240883">
    <property type="component" value="Unassembled WGS sequence"/>
</dbReference>
<keyword evidence="3" id="KW-1185">Reference proteome</keyword>
<evidence type="ECO:0000313" key="3">
    <source>
        <dbReference type="Proteomes" id="UP000240883"/>
    </source>
</evidence>
<evidence type="ECO:0000313" key="2">
    <source>
        <dbReference type="EMBL" id="PSN66371.1"/>
    </source>
</evidence>
<accession>A0A2T2NLQ0</accession>
<feature type="region of interest" description="Disordered" evidence="1">
    <location>
        <begin position="1"/>
        <end position="43"/>
    </location>
</feature>
<gene>
    <name evidence="2" type="ORF">BS50DRAFT_669197</name>
</gene>
<dbReference type="EMBL" id="KZ678136">
    <property type="protein sequence ID" value="PSN66371.1"/>
    <property type="molecule type" value="Genomic_DNA"/>
</dbReference>